<protein>
    <submittedName>
        <fullName evidence="1">Glutamate--cysteine ligase</fullName>
        <ecNumber evidence="1">6.3.2.2</ecNumber>
    </submittedName>
</protein>
<dbReference type="InterPro" id="IPR042520">
    <property type="entry name" value="GshA_N"/>
</dbReference>
<evidence type="ECO:0000313" key="1">
    <source>
        <dbReference type="EMBL" id="KJV65721.1"/>
    </source>
</evidence>
<evidence type="ECO:0000313" key="2">
    <source>
        <dbReference type="Proteomes" id="UP000033546"/>
    </source>
</evidence>
<organism evidence="1 2">
    <name type="scientific">Ehrlichia cf. muris str. EmCRT</name>
    <dbReference type="NCBI Taxonomy" id="1359167"/>
    <lineage>
        <taxon>Bacteria</taxon>
        <taxon>Pseudomonadati</taxon>
        <taxon>Pseudomonadota</taxon>
        <taxon>Alphaproteobacteria</taxon>
        <taxon>Rickettsiales</taxon>
        <taxon>Anaplasmataceae</taxon>
        <taxon>Ehrlichia</taxon>
    </lineage>
</organism>
<dbReference type="AlphaFoldDB" id="A0A0F3ND95"/>
<dbReference type="GO" id="GO:0004357">
    <property type="term" value="F:glutamate-cysteine ligase activity"/>
    <property type="evidence" value="ECO:0007669"/>
    <property type="project" value="UniProtKB-EC"/>
</dbReference>
<sequence>MTIIVDTLNDIFRRYKLDIENWFSSKFARYNPVLNVSVDLRISDYKIAPVDTNIFPAGYNNFTKQSQSYTSQLLREYIVNHINCRKVLIVAENHTRNLKYVDSLIALRNIVNNADFIVEVGICNINQNVELISSTGHVINCLYLTNDNGVLQAGDGFIADLILLNNDMTSGIPKVLQNLKYQSIMPSLFLGWFNRSKSNHFSTYEELSREFCENLNIDPWLISTLFSSCNNICFLNGQGIDSIANEVDVIINRVRSKFQLYNIKEQPYVFIKADNGTYGMGIVVAYCGDDVLTLNKKNRNKMKKIKDSKVVNSVIIQEGITTRELFNGYVAEPLVYFIGHTPSCYLYRYHAVKDRFSNLNSVGCDFIDVSYRQQDVLCWTIVSKMAALAAAIEMHDILNY</sequence>
<accession>A0A0F3ND95</accession>
<dbReference type="InterPro" id="IPR011718">
    <property type="entry name" value="GshA"/>
</dbReference>
<dbReference type="PATRIC" id="fig|1359167.3.peg.651"/>
<proteinExistence type="predicted"/>
<dbReference type="NCBIfam" id="TIGR02049">
    <property type="entry name" value="gshA_ferroox"/>
    <property type="match status" value="1"/>
</dbReference>
<dbReference type="Pfam" id="PF08886">
    <property type="entry name" value="GshA"/>
    <property type="match status" value="1"/>
</dbReference>
<keyword evidence="1" id="KW-0436">Ligase</keyword>
<dbReference type="EMBL" id="LANU01000002">
    <property type="protein sequence ID" value="KJV65721.1"/>
    <property type="molecule type" value="Genomic_DNA"/>
</dbReference>
<reference evidence="1 2" key="1">
    <citation type="submission" date="2015-02" db="EMBL/GenBank/DDBJ databases">
        <title>Genome Sequencing of Rickettsiales.</title>
        <authorList>
            <person name="Daugherty S.C."/>
            <person name="Su Q."/>
            <person name="Abolude K."/>
            <person name="Beier-Sexton M."/>
            <person name="Carlyon J.A."/>
            <person name="Carter R."/>
            <person name="Day N.P."/>
            <person name="Dumler S.J."/>
            <person name="Dyachenko V."/>
            <person name="Godinez A."/>
            <person name="Kurtti T.J."/>
            <person name="Lichay M."/>
            <person name="Mullins K.E."/>
            <person name="Ott S."/>
            <person name="Pappas-Brown V."/>
            <person name="Paris D.H."/>
            <person name="Patel P."/>
            <person name="Richards A.L."/>
            <person name="Sadzewicz L."/>
            <person name="Sears K."/>
            <person name="Seidman D."/>
            <person name="Sengamalay N."/>
            <person name="Stenos J."/>
            <person name="Tallon L.J."/>
            <person name="Vincent G."/>
            <person name="Fraser C.M."/>
            <person name="Munderloh U."/>
            <person name="Dunning-Hotopp J.C."/>
        </authorList>
    </citation>
    <scope>NUCLEOTIDE SEQUENCE [LARGE SCALE GENOMIC DNA]</scope>
    <source>
        <strain evidence="1 2">EmCRT</strain>
    </source>
</reference>
<dbReference type="EC" id="6.3.2.2" evidence="1"/>
<dbReference type="Proteomes" id="UP000033546">
    <property type="component" value="Unassembled WGS sequence"/>
</dbReference>
<gene>
    <name evidence="1" type="primary">gshA</name>
    <name evidence="1" type="ORF">EMUCRT_0675</name>
</gene>
<comment type="caution">
    <text evidence="1">The sequence shown here is derived from an EMBL/GenBank/DDBJ whole genome shotgun (WGS) entry which is preliminary data.</text>
</comment>
<dbReference type="Gene3D" id="3.40.50.11280">
    <property type="entry name" value="Glutamate-cysteine ligase, N-terminal domain"/>
    <property type="match status" value="1"/>
</dbReference>
<name>A0A0F3ND95_9RICK</name>